<reference evidence="1 2" key="1">
    <citation type="journal article" date="2015" name="Genome Biol.">
        <title>Comparative genomics of Steinernema reveals deeply conserved gene regulatory networks.</title>
        <authorList>
            <person name="Dillman A.R."/>
            <person name="Macchietto M."/>
            <person name="Porter C.F."/>
            <person name="Rogers A."/>
            <person name="Williams B."/>
            <person name="Antoshechkin I."/>
            <person name="Lee M.M."/>
            <person name="Goodwin Z."/>
            <person name="Lu X."/>
            <person name="Lewis E.E."/>
            <person name="Goodrich-Blair H."/>
            <person name="Stock S.P."/>
            <person name="Adams B.J."/>
            <person name="Sternberg P.W."/>
            <person name="Mortazavi A."/>
        </authorList>
    </citation>
    <scope>NUCLEOTIDE SEQUENCE [LARGE SCALE GENOMIC DNA]</scope>
    <source>
        <strain evidence="1 2">ALL</strain>
    </source>
</reference>
<gene>
    <name evidence="1" type="ORF">L596_007346</name>
</gene>
<proteinExistence type="predicted"/>
<accession>A0A4U5P9P8</accession>
<protein>
    <submittedName>
        <fullName evidence="1">Uncharacterized protein</fullName>
    </submittedName>
</protein>
<sequence length="72" mass="8224">MTSNLDFSVPVRSLLLLPFHVFSSTRLRRSRSQDFSGFPPNLAFADDLVHEKERYKAISEELDATFAELSGY</sequence>
<evidence type="ECO:0000313" key="2">
    <source>
        <dbReference type="Proteomes" id="UP000298663"/>
    </source>
</evidence>
<dbReference type="AlphaFoldDB" id="A0A4U5P9P8"/>
<dbReference type="Proteomes" id="UP000298663">
    <property type="component" value="Unassembled WGS sequence"/>
</dbReference>
<dbReference type="OrthoDB" id="128924at2759"/>
<organism evidence="1 2">
    <name type="scientific">Steinernema carpocapsae</name>
    <name type="common">Entomopathogenic nematode</name>
    <dbReference type="NCBI Taxonomy" id="34508"/>
    <lineage>
        <taxon>Eukaryota</taxon>
        <taxon>Metazoa</taxon>
        <taxon>Ecdysozoa</taxon>
        <taxon>Nematoda</taxon>
        <taxon>Chromadorea</taxon>
        <taxon>Rhabditida</taxon>
        <taxon>Tylenchina</taxon>
        <taxon>Panagrolaimomorpha</taxon>
        <taxon>Strongyloidoidea</taxon>
        <taxon>Steinernematidae</taxon>
        <taxon>Steinernema</taxon>
    </lineage>
</organism>
<evidence type="ECO:0000313" key="1">
    <source>
        <dbReference type="EMBL" id="TKR92761.1"/>
    </source>
</evidence>
<reference evidence="1 2" key="2">
    <citation type="journal article" date="2019" name="G3 (Bethesda)">
        <title>Hybrid Assembly of the Genome of the Entomopathogenic Nematode Steinernema carpocapsae Identifies the X-Chromosome.</title>
        <authorList>
            <person name="Serra L."/>
            <person name="Macchietto M."/>
            <person name="Macias-Munoz A."/>
            <person name="McGill C.J."/>
            <person name="Rodriguez I.M."/>
            <person name="Rodriguez B."/>
            <person name="Murad R."/>
            <person name="Mortazavi A."/>
        </authorList>
    </citation>
    <scope>NUCLEOTIDE SEQUENCE [LARGE SCALE GENOMIC DNA]</scope>
    <source>
        <strain evidence="1 2">ALL</strain>
    </source>
</reference>
<name>A0A4U5P9P8_STECR</name>
<comment type="caution">
    <text evidence="1">The sequence shown here is derived from an EMBL/GenBank/DDBJ whole genome shotgun (WGS) entry which is preliminary data.</text>
</comment>
<dbReference type="Gene3D" id="1.20.5.170">
    <property type="match status" value="1"/>
</dbReference>
<keyword evidence="2" id="KW-1185">Reference proteome</keyword>
<dbReference type="SUPFAM" id="SSF57997">
    <property type="entry name" value="Tropomyosin"/>
    <property type="match status" value="1"/>
</dbReference>
<dbReference type="EMBL" id="AZBU02000002">
    <property type="protein sequence ID" value="TKR92761.1"/>
    <property type="molecule type" value="Genomic_DNA"/>
</dbReference>